<dbReference type="EMBL" id="SNRW01002913">
    <property type="protein sequence ID" value="KAA6391332.1"/>
    <property type="molecule type" value="Genomic_DNA"/>
</dbReference>
<proteinExistence type="predicted"/>
<dbReference type="GO" id="GO:0005524">
    <property type="term" value="F:ATP binding"/>
    <property type="evidence" value="ECO:0007669"/>
    <property type="project" value="InterPro"/>
</dbReference>
<gene>
    <name evidence="2" type="ORF">EZS28_013137</name>
</gene>
<dbReference type="PROSITE" id="PS50011">
    <property type="entry name" value="PROTEIN_KINASE_DOM"/>
    <property type="match status" value="1"/>
</dbReference>
<feature type="non-terminal residue" evidence="2">
    <location>
        <position position="1"/>
    </location>
</feature>
<evidence type="ECO:0000313" key="2">
    <source>
        <dbReference type="EMBL" id="KAA6391332.1"/>
    </source>
</evidence>
<evidence type="ECO:0000259" key="1">
    <source>
        <dbReference type="PROSITE" id="PS50011"/>
    </source>
</evidence>
<dbReference type="InterPro" id="IPR000719">
    <property type="entry name" value="Prot_kinase_dom"/>
</dbReference>
<organism evidence="2 3">
    <name type="scientific">Streblomastix strix</name>
    <dbReference type="NCBI Taxonomy" id="222440"/>
    <lineage>
        <taxon>Eukaryota</taxon>
        <taxon>Metamonada</taxon>
        <taxon>Preaxostyla</taxon>
        <taxon>Oxymonadida</taxon>
        <taxon>Streblomastigidae</taxon>
        <taxon>Streblomastix</taxon>
    </lineage>
</organism>
<dbReference type="Gene3D" id="1.10.510.10">
    <property type="entry name" value="Transferase(Phosphotransferase) domain 1"/>
    <property type="match status" value="1"/>
</dbReference>
<name>A0A5J4W9Y0_9EUKA</name>
<dbReference type="GO" id="GO:0004672">
    <property type="term" value="F:protein kinase activity"/>
    <property type="evidence" value="ECO:0007669"/>
    <property type="project" value="InterPro"/>
</dbReference>
<reference evidence="2 3" key="1">
    <citation type="submission" date="2019-03" db="EMBL/GenBank/DDBJ databases">
        <title>Single cell metagenomics reveals metabolic interactions within the superorganism composed of flagellate Streblomastix strix and complex community of Bacteroidetes bacteria on its surface.</title>
        <authorList>
            <person name="Treitli S.C."/>
            <person name="Kolisko M."/>
            <person name="Husnik F."/>
            <person name="Keeling P."/>
            <person name="Hampl V."/>
        </authorList>
    </citation>
    <scope>NUCLEOTIDE SEQUENCE [LARGE SCALE GENOMIC DNA]</scope>
    <source>
        <strain evidence="2">ST1C</strain>
    </source>
</reference>
<dbReference type="AlphaFoldDB" id="A0A5J4W9Y0"/>
<protein>
    <recommendedName>
        <fullName evidence="1">Protein kinase domain-containing protein</fullName>
    </recommendedName>
</protein>
<comment type="caution">
    <text evidence="2">The sequence shown here is derived from an EMBL/GenBank/DDBJ whole genome shotgun (WGS) entry which is preliminary data.</text>
</comment>
<feature type="domain" description="Protein kinase" evidence="1">
    <location>
        <begin position="1"/>
        <end position="56"/>
    </location>
</feature>
<sequence>FLKLADFGLVKVQQNKNIDQTTQMTVVGTDQFMPPELLIGEEEGDEEVKADSKVCI</sequence>
<evidence type="ECO:0000313" key="3">
    <source>
        <dbReference type="Proteomes" id="UP000324800"/>
    </source>
</evidence>
<dbReference type="Proteomes" id="UP000324800">
    <property type="component" value="Unassembled WGS sequence"/>
</dbReference>
<dbReference type="InterPro" id="IPR011009">
    <property type="entry name" value="Kinase-like_dom_sf"/>
</dbReference>
<accession>A0A5J4W9Y0</accession>
<dbReference type="SUPFAM" id="SSF56112">
    <property type="entry name" value="Protein kinase-like (PK-like)"/>
    <property type="match status" value="1"/>
</dbReference>